<evidence type="ECO:0000313" key="2">
    <source>
        <dbReference type="EMBL" id="CUM93637.1"/>
    </source>
</evidence>
<evidence type="ECO:0000313" key="3">
    <source>
        <dbReference type="Proteomes" id="UP000095727"/>
    </source>
</evidence>
<dbReference type="InterPro" id="IPR043519">
    <property type="entry name" value="NT_sf"/>
</dbReference>
<gene>
    <name evidence="2" type="ORF">ERS852574_01682</name>
</gene>
<dbReference type="CDD" id="cd05403">
    <property type="entry name" value="NT_KNTase_like"/>
    <property type="match status" value="1"/>
</dbReference>
<proteinExistence type="predicted"/>
<dbReference type="SUPFAM" id="SSF81301">
    <property type="entry name" value="Nucleotidyltransferase"/>
    <property type="match status" value="1"/>
</dbReference>
<reference evidence="2 3" key="1">
    <citation type="submission" date="2015-09" db="EMBL/GenBank/DDBJ databases">
        <authorList>
            <consortium name="Pathogen Informatics"/>
        </authorList>
    </citation>
    <scope>NUCLEOTIDE SEQUENCE [LARGE SCALE GENOMIC DNA]</scope>
    <source>
        <strain evidence="2 3">2789STDY5834962</strain>
    </source>
</reference>
<feature type="domain" description="Polymerase nucleotidyl transferase" evidence="1">
    <location>
        <begin position="11"/>
        <end position="68"/>
    </location>
</feature>
<evidence type="ECO:0000259" key="1">
    <source>
        <dbReference type="Pfam" id="PF01909"/>
    </source>
</evidence>
<dbReference type="InterPro" id="IPR002934">
    <property type="entry name" value="Polymerase_NTP_transf_dom"/>
</dbReference>
<keyword evidence="2" id="KW-0808">Transferase</keyword>
<dbReference type="EMBL" id="CYXR01000010">
    <property type="protein sequence ID" value="CUM93637.1"/>
    <property type="molecule type" value="Genomic_DNA"/>
</dbReference>
<dbReference type="GO" id="GO:0016779">
    <property type="term" value="F:nucleotidyltransferase activity"/>
    <property type="evidence" value="ECO:0007669"/>
    <property type="project" value="InterPro"/>
</dbReference>
<dbReference type="InterPro" id="IPR052548">
    <property type="entry name" value="Type_VII_TA_antitoxin"/>
</dbReference>
<dbReference type="Gene3D" id="3.30.460.10">
    <property type="entry name" value="Beta Polymerase, domain 2"/>
    <property type="match status" value="1"/>
</dbReference>
<protein>
    <submittedName>
        <fullName evidence="2">Predicted nucleotidyltransferases</fullName>
    </submittedName>
</protein>
<name>A0A173SV54_9FIRM</name>
<sequence length="109" mass="12727">MDNRIHDIVLKFSQQVKKLLGQKLDKVILYGSYARGDYNEHSDIDIMILTTLTDEEIEKTEPMLFDLAFDFQMDYGVDISVVVKNKDQFEYWLGALPFYNNVKKEGIVL</sequence>
<dbReference type="Pfam" id="PF01909">
    <property type="entry name" value="NTP_transf_2"/>
    <property type="match status" value="1"/>
</dbReference>
<dbReference type="PANTHER" id="PTHR33933:SF1">
    <property type="entry name" value="PROTEIN ADENYLYLTRANSFERASE MNTA-RELATED"/>
    <property type="match status" value="1"/>
</dbReference>
<dbReference type="PANTHER" id="PTHR33933">
    <property type="entry name" value="NUCLEOTIDYLTRANSFERASE"/>
    <property type="match status" value="1"/>
</dbReference>
<dbReference type="RefSeq" id="WP_055156662.1">
    <property type="nucleotide sequence ID" value="NZ_CYXR01000010.1"/>
</dbReference>
<dbReference type="Proteomes" id="UP000095727">
    <property type="component" value="Unassembled WGS sequence"/>
</dbReference>
<accession>A0A173SV54</accession>
<organism evidence="2 3">
    <name type="scientific">Coprococcus comes</name>
    <dbReference type="NCBI Taxonomy" id="410072"/>
    <lineage>
        <taxon>Bacteria</taxon>
        <taxon>Bacillati</taxon>
        <taxon>Bacillota</taxon>
        <taxon>Clostridia</taxon>
        <taxon>Lachnospirales</taxon>
        <taxon>Lachnospiraceae</taxon>
        <taxon>Coprococcus</taxon>
    </lineage>
</organism>
<dbReference type="AlphaFoldDB" id="A0A173SV54"/>